<keyword evidence="4" id="KW-1003">Cell membrane</keyword>
<evidence type="ECO:0000256" key="6">
    <source>
        <dbReference type="ARBA" id="ARBA00022692"/>
    </source>
</evidence>
<organism evidence="12 13">
    <name type="scientific">Aliidiomarina shirensis</name>
    <dbReference type="NCBI Taxonomy" id="1048642"/>
    <lineage>
        <taxon>Bacteria</taxon>
        <taxon>Pseudomonadati</taxon>
        <taxon>Pseudomonadota</taxon>
        <taxon>Gammaproteobacteria</taxon>
        <taxon>Alteromonadales</taxon>
        <taxon>Idiomarinaceae</taxon>
        <taxon>Aliidiomarina</taxon>
    </lineage>
</organism>
<evidence type="ECO:0000256" key="9">
    <source>
        <dbReference type="ARBA" id="ARBA00023244"/>
    </source>
</evidence>
<keyword evidence="6 10" id="KW-0812">Transmembrane</keyword>
<evidence type="ECO:0000313" key="13">
    <source>
        <dbReference type="Proteomes" id="UP000286934"/>
    </source>
</evidence>
<dbReference type="SUPFAM" id="SSF48452">
    <property type="entry name" value="TPR-like"/>
    <property type="match status" value="1"/>
</dbReference>
<comment type="subcellular location">
    <subcellularLocation>
        <location evidence="2">Cell inner membrane</location>
        <topology evidence="2">Multi-pass membrane protein</topology>
    </subcellularLocation>
</comment>
<evidence type="ECO:0000313" key="12">
    <source>
        <dbReference type="EMBL" id="RUO37013.1"/>
    </source>
</evidence>
<dbReference type="NCBIfam" id="TIGR00540">
    <property type="entry name" value="TPR_hemY_coli"/>
    <property type="match status" value="1"/>
</dbReference>
<dbReference type="Proteomes" id="UP000286934">
    <property type="component" value="Unassembled WGS sequence"/>
</dbReference>
<comment type="function">
    <text evidence="1">Involved in a late step of protoheme IX synthesis.</text>
</comment>
<evidence type="ECO:0000256" key="2">
    <source>
        <dbReference type="ARBA" id="ARBA00004429"/>
    </source>
</evidence>
<dbReference type="GO" id="GO:0005886">
    <property type="term" value="C:plasma membrane"/>
    <property type="evidence" value="ECO:0007669"/>
    <property type="project" value="UniProtKB-SubCell"/>
</dbReference>
<evidence type="ECO:0000259" key="11">
    <source>
        <dbReference type="Pfam" id="PF07219"/>
    </source>
</evidence>
<protein>
    <recommendedName>
        <fullName evidence="11">HemY N-terminal domain-containing protein</fullName>
    </recommendedName>
</protein>
<comment type="pathway">
    <text evidence="3">Porphyrin-containing compound metabolism; protoheme biosynthesis.</text>
</comment>
<accession>A0A432WTB3</accession>
<dbReference type="RefSeq" id="WP_126807957.1">
    <property type="nucleotide sequence ID" value="NZ_PIPP01000003.1"/>
</dbReference>
<keyword evidence="13" id="KW-1185">Reference proteome</keyword>
<dbReference type="InterPro" id="IPR011990">
    <property type="entry name" value="TPR-like_helical_dom_sf"/>
</dbReference>
<evidence type="ECO:0000256" key="8">
    <source>
        <dbReference type="ARBA" id="ARBA00023136"/>
    </source>
</evidence>
<dbReference type="InterPro" id="IPR010817">
    <property type="entry name" value="HemY_N"/>
</dbReference>
<feature type="domain" description="HemY N-terminal" evidence="11">
    <location>
        <begin position="26"/>
        <end position="129"/>
    </location>
</feature>
<dbReference type="GO" id="GO:0006779">
    <property type="term" value="P:porphyrin-containing compound biosynthetic process"/>
    <property type="evidence" value="ECO:0007669"/>
    <property type="project" value="UniProtKB-KW"/>
</dbReference>
<evidence type="ECO:0000256" key="1">
    <source>
        <dbReference type="ARBA" id="ARBA00002962"/>
    </source>
</evidence>
<comment type="caution">
    <text evidence="12">The sequence shown here is derived from an EMBL/GenBank/DDBJ whole genome shotgun (WGS) entry which is preliminary data.</text>
</comment>
<dbReference type="UniPathway" id="UPA00252"/>
<keyword evidence="8 10" id="KW-0472">Membrane</keyword>
<keyword evidence="5" id="KW-0997">Cell inner membrane</keyword>
<name>A0A432WTB3_9GAMM</name>
<dbReference type="GO" id="GO:0042168">
    <property type="term" value="P:heme metabolic process"/>
    <property type="evidence" value="ECO:0007669"/>
    <property type="project" value="InterPro"/>
</dbReference>
<evidence type="ECO:0000256" key="7">
    <source>
        <dbReference type="ARBA" id="ARBA00022989"/>
    </source>
</evidence>
<evidence type="ECO:0000256" key="5">
    <source>
        <dbReference type="ARBA" id="ARBA00022519"/>
    </source>
</evidence>
<evidence type="ECO:0000256" key="3">
    <source>
        <dbReference type="ARBA" id="ARBA00004744"/>
    </source>
</evidence>
<dbReference type="Pfam" id="PF07219">
    <property type="entry name" value="HemY_N"/>
    <property type="match status" value="1"/>
</dbReference>
<gene>
    <name evidence="12" type="ORF">CWE13_09245</name>
</gene>
<reference evidence="13" key="1">
    <citation type="journal article" date="2018" name="Front. Microbiol.">
        <title>Genome-Based Analysis Reveals the Taxonomy and Diversity of the Family Idiomarinaceae.</title>
        <authorList>
            <person name="Liu Y."/>
            <person name="Lai Q."/>
            <person name="Shao Z."/>
        </authorList>
    </citation>
    <scope>NUCLEOTIDE SEQUENCE [LARGE SCALE GENOMIC DNA]</scope>
    <source>
        <strain evidence="13">AIS</strain>
    </source>
</reference>
<dbReference type="OrthoDB" id="7067577at2"/>
<dbReference type="Gene3D" id="1.25.40.10">
    <property type="entry name" value="Tetratricopeptide repeat domain"/>
    <property type="match status" value="1"/>
</dbReference>
<feature type="transmembrane region" description="Helical" evidence="10">
    <location>
        <begin position="41"/>
        <end position="62"/>
    </location>
</feature>
<dbReference type="InterPro" id="IPR005254">
    <property type="entry name" value="Heme_biosyn_assoc_TPR_pro"/>
</dbReference>
<sequence>MIKALFIILIIAAGLILGPLWSGSSGSLILLIGNYSIEMSLVVAAILLVLTLLVVWLCEALIRKLFSGRKLTANWFLKRREQKAQQQFETALTEWLNKNYKVAASAAESAAPGLKRPQQGYLLAAAAWQSLNNNKEQQRLLNLAQNQATDALSVQLATLETTTDAKQALQLSQALLQAHPKQNNVLRATANALYKHQHLQSLRELLPALHDREILPGARLAEYTRASYRAYFHAAGTDSNKLNDAWRDLPKKMRRSTPVRLAYLDTLTQRGFGALAAKVAARGIHYQVLTASDLLQYDARDWRETAAMRDEIEKQVKAHPQHPNWLLLLAIVAIQEGDALLAERAAEKAITIRPDRQAYRILGEALFANHQKEAALQAFRQAANFKQG</sequence>
<evidence type="ECO:0000256" key="4">
    <source>
        <dbReference type="ARBA" id="ARBA00022475"/>
    </source>
</evidence>
<proteinExistence type="predicted"/>
<dbReference type="AlphaFoldDB" id="A0A432WTB3"/>
<keyword evidence="7 10" id="KW-1133">Transmembrane helix</keyword>
<keyword evidence="9" id="KW-0627">Porphyrin biosynthesis</keyword>
<dbReference type="EMBL" id="PIPP01000003">
    <property type="protein sequence ID" value="RUO37013.1"/>
    <property type="molecule type" value="Genomic_DNA"/>
</dbReference>
<evidence type="ECO:0000256" key="10">
    <source>
        <dbReference type="SAM" id="Phobius"/>
    </source>
</evidence>